<dbReference type="SUPFAM" id="SSF52096">
    <property type="entry name" value="ClpP/crotonase"/>
    <property type="match status" value="1"/>
</dbReference>
<name>A0A371J559_9FIRM</name>
<gene>
    <name evidence="1" type="ORF">CHL78_007365</name>
</gene>
<dbReference type="RefSeq" id="WP_094369150.1">
    <property type="nucleotide sequence ID" value="NZ_NOJY02000010.1"/>
</dbReference>
<dbReference type="Gene3D" id="3.30.750.44">
    <property type="match status" value="1"/>
</dbReference>
<keyword evidence="2" id="KW-1185">Reference proteome</keyword>
<organism evidence="1 2">
    <name type="scientific">Romboutsia weinsteinii</name>
    <dbReference type="NCBI Taxonomy" id="2020949"/>
    <lineage>
        <taxon>Bacteria</taxon>
        <taxon>Bacillati</taxon>
        <taxon>Bacillota</taxon>
        <taxon>Clostridia</taxon>
        <taxon>Peptostreptococcales</taxon>
        <taxon>Peptostreptococcaceae</taxon>
        <taxon>Romboutsia</taxon>
    </lineage>
</organism>
<evidence type="ECO:0000313" key="2">
    <source>
        <dbReference type="Proteomes" id="UP000215694"/>
    </source>
</evidence>
<dbReference type="InterPro" id="IPR029045">
    <property type="entry name" value="ClpP/crotonase-like_dom_sf"/>
</dbReference>
<sequence>MIEEKVEYFNHYVNIMKENYCNFDVFYNKYKTEYLDLYEVLKEEIENSNDNEEFYNIMGTSINLLGDGHTNLIEPNQVGWFRDAYKGQ</sequence>
<dbReference type="EMBL" id="NOJY02000010">
    <property type="protein sequence ID" value="RDY27817.1"/>
    <property type="molecule type" value="Genomic_DNA"/>
</dbReference>
<dbReference type="AlphaFoldDB" id="A0A371J559"/>
<protein>
    <submittedName>
        <fullName evidence="1">Uncharacterized protein</fullName>
    </submittedName>
</protein>
<evidence type="ECO:0000313" key="1">
    <source>
        <dbReference type="EMBL" id="RDY27817.1"/>
    </source>
</evidence>
<accession>A0A371J559</accession>
<proteinExistence type="predicted"/>
<reference evidence="1 2" key="1">
    <citation type="journal article" date="2017" name="Genome Announc.">
        <title>Draft Genome Sequence of Romboutsia weinsteinii sp. nov. Strain CCRI-19649(T) Isolated from Surface Water.</title>
        <authorList>
            <person name="Maheux A.F."/>
            <person name="Boudreau D.K."/>
            <person name="Berube E."/>
            <person name="Boissinot M."/>
            <person name="Cantin P."/>
            <person name="Raymond F."/>
            <person name="Corbeil J."/>
            <person name="Omar R.F."/>
            <person name="Bergeron M.G."/>
        </authorList>
    </citation>
    <scope>NUCLEOTIDE SEQUENCE [LARGE SCALE GENOMIC DNA]</scope>
    <source>
        <strain evidence="1 2">CCRI-19649</strain>
    </source>
</reference>
<dbReference type="Proteomes" id="UP000215694">
    <property type="component" value="Unassembled WGS sequence"/>
</dbReference>
<comment type="caution">
    <text evidence="1">The sequence shown here is derived from an EMBL/GenBank/DDBJ whole genome shotgun (WGS) entry which is preliminary data.</text>
</comment>